<dbReference type="PROSITE" id="PS50122">
    <property type="entry name" value="CHEB"/>
    <property type="match status" value="1"/>
</dbReference>
<dbReference type="SUPFAM" id="SSF52738">
    <property type="entry name" value="Methylesterase CheB, C-terminal domain"/>
    <property type="match status" value="1"/>
</dbReference>
<dbReference type="InterPro" id="IPR035909">
    <property type="entry name" value="CheB_C"/>
</dbReference>
<sequence length="342" mass="35834">MRPVPHSVSFTHLMGASPMAKREIIAIGGSAGSIEVIRRICLALPTDLEASVLIAVHVGASDRDLLAAILDSGGPLPASTALDGEPLQEAHVYVAPPDHHLVIDGHFARLGRGPRENMARPAIDPLFRSAGISAGPRAIGVLLSGLLNDGASGLADLKRCGGVTVVQSPLDAVQGEMPRTALLASDIDYRAPARDLGELVVRLAREEPGPALTPPESVALEVAIALGRPSDTPTIAGIADPVPLACPACGGTLSQVRRSPLRFRCQVGHGYTAEALAHEQEGSVDEAFRIALRVIGERVVLMEKMTLDALQAGRATAAAGFEQRSQEYRRSAAVVMEAALKR</sequence>
<keyword evidence="7" id="KW-1185">Reference proteome</keyword>
<feature type="domain" description="CheB-type methylesterase" evidence="5">
    <location>
        <begin position="18"/>
        <end position="207"/>
    </location>
</feature>
<dbReference type="Pfam" id="PF01339">
    <property type="entry name" value="CheB_methylest"/>
    <property type="match status" value="1"/>
</dbReference>
<dbReference type="GO" id="GO:0006935">
    <property type="term" value="P:chemotaxis"/>
    <property type="evidence" value="ECO:0007669"/>
    <property type="project" value="UniProtKB-UniRule"/>
</dbReference>
<dbReference type="EC" id="3.1.1.61" evidence="2"/>
<evidence type="ECO:0000256" key="4">
    <source>
        <dbReference type="PROSITE-ProRule" id="PRU00050"/>
    </source>
</evidence>
<proteinExistence type="predicted"/>
<dbReference type="GO" id="GO:0008984">
    <property type="term" value="F:protein-glutamate methylesterase activity"/>
    <property type="evidence" value="ECO:0007669"/>
    <property type="project" value="UniProtKB-EC"/>
</dbReference>
<evidence type="ECO:0000256" key="2">
    <source>
        <dbReference type="ARBA" id="ARBA00039140"/>
    </source>
</evidence>
<organism evidence="6 7">
    <name type="scientific">Dyella monticola</name>
    <dbReference type="NCBI Taxonomy" id="1927958"/>
    <lineage>
        <taxon>Bacteria</taxon>
        <taxon>Pseudomonadati</taxon>
        <taxon>Pseudomonadota</taxon>
        <taxon>Gammaproteobacteria</taxon>
        <taxon>Lysobacterales</taxon>
        <taxon>Rhodanobacteraceae</taxon>
        <taxon>Dyella</taxon>
    </lineage>
</organism>
<accession>A0A370WS58</accession>
<dbReference type="GO" id="GO:0005737">
    <property type="term" value="C:cytoplasm"/>
    <property type="evidence" value="ECO:0007669"/>
    <property type="project" value="InterPro"/>
</dbReference>
<gene>
    <name evidence="6" type="ORF">DWU98_20205</name>
</gene>
<evidence type="ECO:0000256" key="3">
    <source>
        <dbReference type="ARBA" id="ARBA00048267"/>
    </source>
</evidence>
<dbReference type="InterPro" id="IPR011247">
    <property type="entry name" value="Chemotax_prot-Glu_Me-esterase"/>
</dbReference>
<dbReference type="CDD" id="cd16433">
    <property type="entry name" value="CheB"/>
    <property type="match status" value="1"/>
</dbReference>
<reference evidence="6 7" key="1">
    <citation type="submission" date="2018-07" db="EMBL/GenBank/DDBJ databases">
        <title>Dyella monticola sp. nov. and Dyella psychrodurans sp. nov. isolated from monsoon evergreen broad-leaved forest soil of Dinghu Mountain, China.</title>
        <authorList>
            <person name="Gao Z."/>
            <person name="Qiu L."/>
        </authorList>
    </citation>
    <scope>NUCLEOTIDE SEQUENCE [LARGE SCALE GENOMIC DNA]</scope>
    <source>
        <strain evidence="6 7">4G-K06</strain>
    </source>
</reference>
<evidence type="ECO:0000313" key="7">
    <source>
        <dbReference type="Proteomes" id="UP000254258"/>
    </source>
</evidence>
<evidence type="ECO:0000313" key="6">
    <source>
        <dbReference type="EMBL" id="RDS78943.1"/>
    </source>
</evidence>
<name>A0A370WS58_9GAMM</name>
<dbReference type="AlphaFoldDB" id="A0A370WS58"/>
<feature type="active site" evidence="4">
    <location>
        <position position="57"/>
    </location>
</feature>
<dbReference type="GO" id="GO:0000156">
    <property type="term" value="F:phosphorelay response regulator activity"/>
    <property type="evidence" value="ECO:0007669"/>
    <property type="project" value="InterPro"/>
</dbReference>
<comment type="caution">
    <text evidence="6">The sequence shown here is derived from an EMBL/GenBank/DDBJ whole genome shotgun (WGS) entry which is preliminary data.</text>
</comment>
<protein>
    <recommendedName>
        <fullName evidence="2">protein-glutamate methylesterase</fullName>
        <ecNumber evidence="2">3.1.1.61</ecNumber>
    </recommendedName>
</protein>
<dbReference type="PIRSF" id="PIRSF036461">
    <property type="entry name" value="Chmtx_methlestr"/>
    <property type="match status" value="1"/>
</dbReference>
<comment type="catalytic activity">
    <reaction evidence="3">
        <text>[protein]-L-glutamate 5-O-methyl ester + H2O = L-glutamyl-[protein] + methanol + H(+)</text>
        <dbReference type="Rhea" id="RHEA:23236"/>
        <dbReference type="Rhea" id="RHEA-COMP:10208"/>
        <dbReference type="Rhea" id="RHEA-COMP:10311"/>
        <dbReference type="ChEBI" id="CHEBI:15377"/>
        <dbReference type="ChEBI" id="CHEBI:15378"/>
        <dbReference type="ChEBI" id="CHEBI:17790"/>
        <dbReference type="ChEBI" id="CHEBI:29973"/>
        <dbReference type="ChEBI" id="CHEBI:82795"/>
        <dbReference type="EC" id="3.1.1.61"/>
    </reaction>
</comment>
<dbReference type="PANTHER" id="PTHR42872">
    <property type="entry name" value="PROTEIN-GLUTAMATE METHYLESTERASE/PROTEIN-GLUTAMINE GLUTAMINASE"/>
    <property type="match status" value="1"/>
</dbReference>
<feature type="active site" evidence="4">
    <location>
        <position position="30"/>
    </location>
</feature>
<dbReference type="Gene3D" id="3.40.50.180">
    <property type="entry name" value="Methylesterase CheB, C-terminal domain"/>
    <property type="match status" value="1"/>
</dbReference>
<keyword evidence="4" id="KW-0145">Chemotaxis</keyword>
<dbReference type="InterPro" id="IPR000673">
    <property type="entry name" value="Sig_transdc_resp-reg_Me-estase"/>
</dbReference>
<dbReference type="Proteomes" id="UP000254258">
    <property type="component" value="Unassembled WGS sequence"/>
</dbReference>
<dbReference type="EMBL" id="QRBE01000019">
    <property type="protein sequence ID" value="RDS78943.1"/>
    <property type="molecule type" value="Genomic_DNA"/>
</dbReference>
<dbReference type="PANTHER" id="PTHR42872:SF6">
    <property type="entry name" value="PROTEIN-GLUTAMATE METHYLESTERASE_PROTEIN-GLUTAMINE GLUTAMINASE"/>
    <property type="match status" value="1"/>
</dbReference>
<keyword evidence="1 4" id="KW-0378">Hydrolase</keyword>
<evidence type="ECO:0000256" key="1">
    <source>
        <dbReference type="ARBA" id="ARBA00022801"/>
    </source>
</evidence>
<feature type="active site" evidence="4">
    <location>
        <position position="149"/>
    </location>
</feature>
<evidence type="ECO:0000259" key="5">
    <source>
        <dbReference type="PROSITE" id="PS50122"/>
    </source>
</evidence>